<dbReference type="Gene3D" id="3.40.50.150">
    <property type="entry name" value="Vaccinia Virus protein VP39"/>
    <property type="match status" value="1"/>
</dbReference>
<keyword evidence="4 7" id="KW-0489">Methyltransferase</keyword>
<keyword evidence="3 7" id="KW-0963">Cytoplasm</keyword>
<dbReference type="InterPro" id="IPR000682">
    <property type="entry name" value="PCMT"/>
</dbReference>
<dbReference type="PANTHER" id="PTHR11579">
    <property type="entry name" value="PROTEIN-L-ISOASPARTATE O-METHYLTRANSFERASE"/>
    <property type="match status" value="1"/>
</dbReference>
<dbReference type="AlphaFoldDB" id="A0A2S8FSC5"/>
<evidence type="ECO:0000256" key="2">
    <source>
        <dbReference type="ARBA" id="ARBA00005369"/>
    </source>
</evidence>
<evidence type="ECO:0000256" key="7">
    <source>
        <dbReference type="HAMAP-Rule" id="MF_00090"/>
    </source>
</evidence>
<keyword evidence="5 7" id="KW-0808">Transferase</keyword>
<comment type="caution">
    <text evidence="10">The sequence shown here is derived from an EMBL/GenBank/DDBJ whole genome shotgun (WGS) entry which is preliminary data.</text>
</comment>
<comment type="function">
    <text evidence="7">Catalyzes the methyl esterification of L-isoaspartyl residues in peptides and proteins that result from spontaneous decomposition of normal L-aspartyl and L-asparaginyl residues. It plays a role in the repair and/or degradation of damaged proteins.</text>
</comment>
<dbReference type="NCBIfam" id="TIGR00080">
    <property type="entry name" value="pimt"/>
    <property type="match status" value="1"/>
</dbReference>
<evidence type="ECO:0000313" key="11">
    <source>
        <dbReference type="Proteomes" id="UP000238322"/>
    </source>
</evidence>
<proteinExistence type="inferred from homology"/>
<comment type="subcellular location">
    <subcellularLocation>
        <location evidence="1 7">Cytoplasm</location>
    </subcellularLocation>
</comment>
<evidence type="ECO:0000256" key="6">
    <source>
        <dbReference type="ARBA" id="ARBA00022691"/>
    </source>
</evidence>
<evidence type="ECO:0000256" key="5">
    <source>
        <dbReference type="ARBA" id="ARBA00022679"/>
    </source>
</evidence>
<feature type="region of interest" description="Disordered" evidence="8">
    <location>
        <begin position="236"/>
        <end position="259"/>
    </location>
</feature>
<dbReference type="SUPFAM" id="SSF53335">
    <property type="entry name" value="S-adenosyl-L-methionine-dependent methyltransferases"/>
    <property type="match status" value="1"/>
</dbReference>
<comment type="catalytic activity">
    <reaction evidence="7">
        <text>[protein]-L-isoaspartate + S-adenosyl-L-methionine = [protein]-L-isoaspartate alpha-methyl ester + S-adenosyl-L-homocysteine</text>
        <dbReference type="Rhea" id="RHEA:12705"/>
        <dbReference type="Rhea" id="RHEA-COMP:12143"/>
        <dbReference type="Rhea" id="RHEA-COMP:12144"/>
        <dbReference type="ChEBI" id="CHEBI:57856"/>
        <dbReference type="ChEBI" id="CHEBI:59789"/>
        <dbReference type="ChEBI" id="CHEBI:90596"/>
        <dbReference type="ChEBI" id="CHEBI:90598"/>
        <dbReference type="EC" id="2.1.1.77"/>
    </reaction>
</comment>
<evidence type="ECO:0000256" key="9">
    <source>
        <dbReference type="SAM" id="SignalP"/>
    </source>
</evidence>
<keyword evidence="9" id="KW-0732">Signal</keyword>
<dbReference type="GO" id="GO:0030091">
    <property type="term" value="P:protein repair"/>
    <property type="evidence" value="ECO:0007669"/>
    <property type="project" value="UniProtKB-UniRule"/>
</dbReference>
<dbReference type="GO" id="GO:0032259">
    <property type="term" value="P:methylation"/>
    <property type="evidence" value="ECO:0007669"/>
    <property type="project" value="UniProtKB-KW"/>
</dbReference>
<name>A0A2S8FSC5_9BACT</name>
<dbReference type="EMBL" id="PUHY01000010">
    <property type="protein sequence ID" value="PQO34744.1"/>
    <property type="molecule type" value="Genomic_DNA"/>
</dbReference>
<dbReference type="OrthoDB" id="9772751at2"/>
<evidence type="ECO:0000256" key="4">
    <source>
        <dbReference type="ARBA" id="ARBA00022603"/>
    </source>
</evidence>
<dbReference type="HAMAP" id="MF_00090">
    <property type="entry name" value="PIMT"/>
    <property type="match status" value="1"/>
</dbReference>
<evidence type="ECO:0000256" key="1">
    <source>
        <dbReference type="ARBA" id="ARBA00004496"/>
    </source>
</evidence>
<evidence type="ECO:0000256" key="3">
    <source>
        <dbReference type="ARBA" id="ARBA00022490"/>
    </source>
</evidence>
<dbReference type="PROSITE" id="PS01279">
    <property type="entry name" value="PCMT"/>
    <property type="match status" value="1"/>
</dbReference>
<dbReference type="CDD" id="cd02440">
    <property type="entry name" value="AdoMet_MTases"/>
    <property type="match status" value="1"/>
</dbReference>
<dbReference type="PANTHER" id="PTHR11579:SF0">
    <property type="entry name" value="PROTEIN-L-ISOASPARTATE(D-ASPARTATE) O-METHYLTRANSFERASE"/>
    <property type="match status" value="1"/>
</dbReference>
<evidence type="ECO:0000313" key="10">
    <source>
        <dbReference type="EMBL" id="PQO34744.1"/>
    </source>
</evidence>
<dbReference type="GO" id="GO:0005737">
    <property type="term" value="C:cytoplasm"/>
    <property type="evidence" value="ECO:0007669"/>
    <property type="project" value="UniProtKB-SubCell"/>
</dbReference>
<feature type="chain" id="PRO_5015602920" description="Protein-L-isoaspartate O-methyltransferase" evidence="9">
    <location>
        <begin position="28"/>
        <end position="407"/>
    </location>
</feature>
<organism evidence="10 11">
    <name type="scientific">Blastopirellula marina</name>
    <dbReference type="NCBI Taxonomy" id="124"/>
    <lineage>
        <taxon>Bacteria</taxon>
        <taxon>Pseudomonadati</taxon>
        <taxon>Planctomycetota</taxon>
        <taxon>Planctomycetia</taxon>
        <taxon>Pirellulales</taxon>
        <taxon>Pirellulaceae</taxon>
        <taxon>Blastopirellula</taxon>
    </lineage>
</organism>
<feature type="active site" evidence="7">
    <location>
        <position position="89"/>
    </location>
</feature>
<dbReference type="EC" id="2.1.1.77" evidence="7"/>
<dbReference type="NCBIfam" id="NF001453">
    <property type="entry name" value="PRK00312.1"/>
    <property type="match status" value="1"/>
</dbReference>
<dbReference type="FunFam" id="3.40.50.150:FF:000010">
    <property type="entry name" value="Protein-L-isoaspartate O-methyltransferase"/>
    <property type="match status" value="1"/>
</dbReference>
<dbReference type="Proteomes" id="UP000238322">
    <property type="component" value="Unassembled WGS sequence"/>
</dbReference>
<keyword evidence="6 7" id="KW-0949">S-adenosyl-L-methionine</keyword>
<dbReference type="Pfam" id="PF01135">
    <property type="entry name" value="PCMT"/>
    <property type="match status" value="1"/>
</dbReference>
<dbReference type="InterPro" id="IPR029063">
    <property type="entry name" value="SAM-dependent_MTases_sf"/>
</dbReference>
<reference evidence="10 11" key="1">
    <citation type="submission" date="2018-02" db="EMBL/GenBank/DDBJ databases">
        <title>Comparative genomes isolates from brazilian mangrove.</title>
        <authorList>
            <person name="Araujo J.E."/>
            <person name="Taketani R.G."/>
            <person name="Silva M.C.P."/>
            <person name="Loureco M.V."/>
            <person name="Andreote F.D."/>
        </authorList>
    </citation>
    <scope>NUCLEOTIDE SEQUENCE [LARGE SCALE GENOMIC DNA]</scope>
    <source>
        <strain evidence="10 11">Hex-1 MGV</strain>
    </source>
</reference>
<dbReference type="Gene3D" id="2.60.120.260">
    <property type="entry name" value="Galactose-binding domain-like"/>
    <property type="match status" value="1"/>
</dbReference>
<dbReference type="RefSeq" id="WP_105330474.1">
    <property type="nucleotide sequence ID" value="NZ_PUHY01000010.1"/>
</dbReference>
<protein>
    <recommendedName>
        <fullName evidence="7">Protein-L-isoaspartate O-methyltransferase</fullName>
        <ecNumber evidence="7">2.1.1.77</ecNumber>
    </recommendedName>
    <alternativeName>
        <fullName evidence="7">L-isoaspartyl protein carboxyl methyltransferase</fullName>
    </alternativeName>
    <alternativeName>
        <fullName evidence="7">Protein L-isoaspartyl methyltransferase</fullName>
    </alternativeName>
    <alternativeName>
        <fullName evidence="7">Protein-beta-aspartate methyltransferase</fullName>
        <shortName evidence="7">PIMT</shortName>
    </alternativeName>
</protein>
<evidence type="ECO:0000256" key="8">
    <source>
        <dbReference type="SAM" id="MobiDB-lite"/>
    </source>
</evidence>
<dbReference type="GO" id="GO:0004719">
    <property type="term" value="F:protein-L-isoaspartate (D-aspartate) O-methyltransferase activity"/>
    <property type="evidence" value="ECO:0007669"/>
    <property type="project" value="UniProtKB-UniRule"/>
</dbReference>
<feature type="signal peptide" evidence="9">
    <location>
        <begin position="1"/>
        <end position="27"/>
    </location>
</feature>
<gene>
    <name evidence="7" type="primary">pcm</name>
    <name evidence="10" type="ORF">C5Y83_14685</name>
</gene>
<accession>A0A2S8FSC5</accession>
<sequence>MNRSISTTAWLFAATFLVLGVARTADARDPFEAARNQLVETAIVANGVKDPRVIKSMRDTLRHEFVSSSQRAQAYYDMALPIGEDQTISSPFIVAYMTESLETKPTDKVLEIGTGSGYQAAILSPLVKDVYSIEIKEVLGRKAARTLQRLGYDNVHTKVGDGFLGWPQYAPFDKIIVTCSPENVPQPLIDQLREGGRMVIPVGERYQQTLVLFTKKNGKLEADPLRPTLFVPMTGEAEDRRQVKPDPANPHLENGDFEQPLAENGTVQGWYYQRQLELVEDSASPSGTHCLKLSNSDPGRVALALQGLALDGRQVHRLNIKGWVKTDGIGLGTDRTLAPMLMLSFYDEQRRELGRAAVGPFLGTQDWHQVEKTITIPPATREALFRINTAGAVGTMYVDNVSIEAVR</sequence>
<comment type="similarity">
    <text evidence="2 7">Belongs to the methyltransferase superfamily. L-isoaspartyl/D-aspartyl protein methyltransferase family.</text>
</comment>